<comment type="cofactor">
    <cofactor evidence="1">
        <name>FAD</name>
        <dbReference type="ChEBI" id="CHEBI:57692"/>
    </cofactor>
</comment>
<evidence type="ECO:0000256" key="1">
    <source>
        <dbReference type="ARBA" id="ARBA00001974"/>
    </source>
</evidence>
<dbReference type="PANTHER" id="PTHR43884:SF20">
    <property type="entry name" value="ACYL-COA DEHYDROGENASE FADE28"/>
    <property type="match status" value="1"/>
</dbReference>
<reference evidence="8" key="1">
    <citation type="submission" date="2010-08" db="EMBL/GenBank/DDBJ databases">
        <authorList>
            <person name="Muzny D."/>
            <person name="Qin X."/>
            <person name="Buhay C."/>
            <person name="Dugan-Rocha S."/>
            <person name="Ding Y."/>
            <person name="Chen G."/>
            <person name="Hawes A."/>
            <person name="Holder M."/>
            <person name="Jhangiani S."/>
            <person name="Johnson A."/>
            <person name="Khan Z."/>
            <person name="Li Z."/>
            <person name="Liu W."/>
            <person name="Liu X."/>
            <person name="Perez L."/>
            <person name="Shen H."/>
            <person name="Wang Q."/>
            <person name="Watt J."/>
            <person name="Xi L."/>
            <person name="Xin Y."/>
            <person name="Zhou J."/>
            <person name="Deng J."/>
            <person name="Jiang H."/>
            <person name="Liu Y."/>
            <person name="Qu J."/>
            <person name="Song X.-Z."/>
            <person name="Zhang L."/>
            <person name="Villasana D."/>
            <person name="Johnson A."/>
            <person name="Liu J."/>
            <person name="Liyanage D."/>
            <person name="Lorensuhewa L."/>
            <person name="Robinson T."/>
            <person name="Song A."/>
            <person name="Song B.-B."/>
            <person name="Dinh H."/>
            <person name="Thornton R."/>
            <person name="Coyle M."/>
            <person name="Francisco L."/>
            <person name="Jackson L."/>
            <person name="Javaid M."/>
            <person name="Korchina V."/>
            <person name="Kovar C."/>
            <person name="Mata R."/>
            <person name="Mathew T."/>
            <person name="Ngo R."/>
            <person name="Nguyen L."/>
            <person name="Nguyen N."/>
            <person name="Okwuonu G."/>
            <person name="Ongeri F."/>
            <person name="Pham C."/>
            <person name="Simmons D."/>
            <person name="Wilczek-Boney K."/>
            <person name="Hale W."/>
            <person name="Jakkamsetti A."/>
            <person name="Pham P."/>
            <person name="Ruth R."/>
            <person name="San Lucas F."/>
            <person name="Warren J."/>
            <person name="Zhang J."/>
            <person name="Zhao Z."/>
            <person name="Zhou C."/>
            <person name="Zhu D."/>
            <person name="Lee S."/>
            <person name="Bess C."/>
            <person name="Blankenburg K."/>
            <person name="Forbes L."/>
            <person name="Fu Q."/>
            <person name="Gubbala S."/>
            <person name="Hirani K."/>
            <person name="Jayaseelan J.C."/>
            <person name="Lara F."/>
            <person name="Munidasa M."/>
            <person name="Palculict T."/>
            <person name="Patil S."/>
            <person name="Pu L.-L."/>
            <person name="Saada N."/>
            <person name="Tang L."/>
            <person name="Weissenberger G."/>
            <person name="Zhu Y."/>
            <person name="Hemphill L."/>
            <person name="Shang Y."/>
            <person name="Youmans B."/>
            <person name="Ayvaz T."/>
            <person name="Ross M."/>
            <person name="Santibanez J."/>
            <person name="Aqrawi P."/>
            <person name="Gross S."/>
            <person name="Joshi V."/>
            <person name="Fowler G."/>
            <person name="Nazareth L."/>
            <person name="Reid J."/>
            <person name="Worley K."/>
            <person name="Petrosino J."/>
            <person name="Highlander S."/>
            <person name="Gibbs R."/>
        </authorList>
    </citation>
    <scope>NUCLEOTIDE SEQUENCE [LARGE SCALE GENOMIC DNA]</scope>
    <source>
        <strain evidence="8">DSM 15272</strain>
    </source>
</reference>
<dbReference type="Pfam" id="PF00441">
    <property type="entry name" value="Acyl-CoA_dh_1"/>
    <property type="match status" value="1"/>
</dbReference>
<dbReference type="Gene3D" id="2.40.110.10">
    <property type="entry name" value="Butyryl-CoA Dehydrogenase, subunit A, domain 2"/>
    <property type="match status" value="1"/>
</dbReference>
<dbReference type="SUPFAM" id="SSF47203">
    <property type="entry name" value="Acyl-CoA dehydrogenase C-terminal domain-like"/>
    <property type="match status" value="1"/>
</dbReference>
<feature type="domain" description="Acyl-CoA dehydrogenase/oxidase C-terminal" evidence="6">
    <location>
        <begin position="214"/>
        <end position="344"/>
    </location>
</feature>
<evidence type="ECO:0000256" key="3">
    <source>
        <dbReference type="ARBA" id="ARBA00022630"/>
    </source>
</evidence>
<dbReference type="CDD" id="cd00567">
    <property type="entry name" value="ACAD"/>
    <property type="match status" value="1"/>
</dbReference>
<evidence type="ECO:0000313" key="8">
    <source>
        <dbReference type="EMBL" id="EFQ82305.1"/>
    </source>
</evidence>
<dbReference type="Gene3D" id="1.10.540.10">
    <property type="entry name" value="Acyl-CoA dehydrogenase/oxidase, N-terminal domain"/>
    <property type="match status" value="1"/>
</dbReference>
<dbReference type="STRING" id="585531.HMPREF0063_12467"/>
<dbReference type="InterPro" id="IPR036250">
    <property type="entry name" value="AcylCo_DH-like_C"/>
</dbReference>
<keyword evidence="5" id="KW-0560">Oxidoreductase</keyword>
<keyword evidence="4" id="KW-0274">FAD</keyword>
<evidence type="ECO:0000259" key="6">
    <source>
        <dbReference type="Pfam" id="PF00441"/>
    </source>
</evidence>
<evidence type="ECO:0000259" key="7">
    <source>
        <dbReference type="Pfam" id="PF02771"/>
    </source>
</evidence>
<evidence type="ECO:0000256" key="5">
    <source>
        <dbReference type="ARBA" id="ARBA00023002"/>
    </source>
</evidence>
<dbReference type="InterPro" id="IPR009100">
    <property type="entry name" value="AcylCoA_DH/oxidase_NM_dom_sf"/>
</dbReference>
<feature type="domain" description="Acyl-CoA dehydrogenase/oxidase N-terminal" evidence="7">
    <location>
        <begin position="28"/>
        <end position="107"/>
    </location>
</feature>
<keyword evidence="9" id="KW-1185">Reference proteome</keyword>
<dbReference type="Gene3D" id="1.20.140.10">
    <property type="entry name" value="Butyryl-CoA Dehydrogenase, subunit A, domain 3"/>
    <property type="match status" value="1"/>
</dbReference>
<evidence type="ECO:0000313" key="9">
    <source>
        <dbReference type="Proteomes" id="UP000003111"/>
    </source>
</evidence>
<dbReference type="RefSeq" id="WP_007078695.1">
    <property type="nucleotide sequence ID" value="NZ_CM001024.1"/>
</dbReference>
<dbReference type="GO" id="GO:0050660">
    <property type="term" value="F:flavin adenine dinucleotide binding"/>
    <property type="evidence" value="ECO:0007669"/>
    <property type="project" value="InterPro"/>
</dbReference>
<comment type="similarity">
    <text evidence="2">Belongs to the acyl-CoA dehydrogenase family.</text>
</comment>
<proteinExistence type="inferred from homology"/>
<dbReference type="OrthoDB" id="7328575at2"/>
<comment type="caution">
    <text evidence="8">The sequence shown here is derived from an EMBL/GenBank/DDBJ whole genome shotgun (WGS) entry which is preliminary data.</text>
</comment>
<evidence type="ECO:0000256" key="2">
    <source>
        <dbReference type="ARBA" id="ARBA00009347"/>
    </source>
</evidence>
<dbReference type="GO" id="GO:0003995">
    <property type="term" value="F:acyl-CoA dehydrogenase activity"/>
    <property type="evidence" value="ECO:0007669"/>
    <property type="project" value="TreeGrafter"/>
</dbReference>
<evidence type="ECO:0000256" key="4">
    <source>
        <dbReference type="ARBA" id="ARBA00022827"/>
    </source>
</evidence>
<dbReference type="Proteomes" id="UP000003111">
    <property type="component" value="Unassembled WGS sequence"/>
</dbReference>
<dbReference type="SUPFAM" id="SSF56645">
    <property type="entry name" value="Acyl-CoA dehydrogenase NM domain-like"/>
    <property type="match status" value="1"/>
</dbReference>
<gene>
    <name evidence="8" type="ORF">HMPREF0063_12467</name>
</gene>
<protein>
    <submittedName>
        <fullName evidence="8">Acyl-CoA dehydrogenase, C-terminal domain protein</fullName>
    </submittedName>
</protein>
<dbReference type="AlphaFoldDB" id="E2SEK8"/>
<dbReference type="Pfam" id="PF02771">
    <property type="entry name" value="Acyl-CoA_dh_N"/>
    <property type="match status" value="1"/>
</dbReference>
<dbReference type="InterPro" id="IPR046373">
    <property type="entry name" value="Acyl-CoA_Oxase/DH_mid-dom_sf"/>
</dbReference>
<dbReference type="eggNOG" id="COG1960">
    <property type="taxonomic scope" value="Bacteria"/>
</dbReference>
<dbReference type="InterPro" id="IPR037069">
    <property type="entry name" value="AcylCoA_DH/ox_N_sf"/>
</dbReference>
<dbReference type="InterPro" id="IPR013786">
    <property type="entry name" value="AcylCoA_DH/ox_N"/>
</dbReference>
<dbReference type="PANTHER" id="PTHR43884">
    <property type="entry name" value="ACYL-COA DEHYDROGENASE"/>
    <property type="match status" value="1"/>
</dbReference>
<dbReference type="EMBL" id="ACLF03000008">
    <property type="protein sequence ID" value="EFQ82305.1"/>
    <property type="molecule type" value="Genomic_DNA"/>
</dbReference>
<keyword evidence="3" id="KW-0285">Flavoprotein</keyword>
<accession>E2SEK8</accession>
<organism evidence="8 9">
    <name type="scientific">Aeromicrobium marinum DSM 15272</name>
    <dbReference type="NCBI Taxonomy" id="585531"/>
    <lineage>
        <taxon>Bacteria</taxon>
        <taxon>Bacillati</taxon>
        <taxon>Actinomycetota</taxon>
        <taxon>Actinomycetes</taxon>
        <taxon>Propionibacteriales</taxon>
        <taxon>Nocardioidaceae</taxon>
        <taxon>Aeromicrobium</taxon>
    </lineage>
</organism>
<name>E2SEK8_9ACTN</name>
<dbReference type="InterPro" id="IPR009075">
    <property type="entry name" value="AcylCo_DH/oxidase_C"/>
</dbReference>
<sequence length="365" mass="37918">MDFTFSPEADDAAALAATILGDHTTSDRLAAAEATGRRFDPVLWKALADAGLLTLTTPEDDGGAGLGFVELCRVLVEVGRTVAPVPLATNAVARLLVVEHGTPDQLRTLHADPAAVTTCAVAEEHEHAPRRPTTTAAPADDGWVLTGTKYLVPAGTVATSFLVSATTPDGPAVLLVHTGDTGVSVAEQRTSDGDEAGLLELDAVRLPADRLVGGAGAADRLLDLLAVATCALQLGITEGALALTAEYARTREQFDRPIGTFQAVAQRLADGYIDTRCQALTLWQAAWRLAEQLPAAEAVATATLWASEAGHRVAHTTVHVHGGVGIDVDGVAHRYYTAAMRFGAVRGGGTEQALHLGRLLADAPA</sequence>
<dbReference type="HOGENOM" id="CLU_018204_5_3_11"/>